<dbReference type="RefSeq" id="WP_068203912.1">
    <property type="nucleotide sequence ID" value="NZ_JBHSLU010000017.1"/>
</dbReference>
<evidence type="ECO:0000313" key="2">
    <source>
        <dbReference type="EMBL" id="MFC5505432.1"/>
    </source>
</evidence>
<name>A0ABW0P227_9HYPH</name>
<evidence type="ECO:0000313" key="3">
    <source>
        <dbReference type="Proteomes" id="UP001596060"/>
    </source>
</evidence>
<organism evidence="2 3">
    <name type="scientific">Bosea massiliensis</name>
    <dbReference type="NCBI Taxonomy" id="151419"/>
    <lineage>
        <taxon>Bacteria</taxon>
        <taxon>Pseudomonadati</taxon>
        <taxon>Pseudomonadota</taxon>
        <taxon>Alphaproteobacteria</taxon>
        <taxon>Hyphomicrobiales</taxon>
        <taxon>Boseaceae</taxon>
        <taxon>Bosea</taxon>
    </lineage>
</organism>
<feature type="domain" description="CYTH" evidence="1">
    <location>
        <begin position="2"/>
        <end position="158"/>
    </location>
</feature>
<gene>
    <name evidence="2" type="ORF">ACFPN9_09190</name>
</gene>
<evidence type="ECO:0000259" key="1">
    <source>
        <dbReference type="SMART" id="SM01118"/>
    </source>
</evidence>
<dbReference type="SUPFAM" id="SSF55154">
    <property type="entry name" value="CYTH-like phosphatases"/>
    <property type="match status" value="1"/>
</dbReference>
<proteinExistence type="predicted"/>
<accession>A0ABW0P227</accession>
<sequence>MPIENEFKYVLRDSPELRAALGPAGESLQQGYLSQHNRIRAVRPATGPVTRKFTFKMDTEDGLVELERRVSKKDFDRLWPLSANRLTKTRFRFDDGGHWDVDFFGDLAAPYFVMAEVELPEGIGEPAIADRLAPHLIKAVGKDTAFTSFRLSDERYARQLLTSLSR</sequence>
<keyword evidence="3" id="KW-1185">Reference proteome</keyword>
<dbReference type="Proteomes" id="UP001596060">
    <property type="component" value="Unassembled WGS sequence"/>
</dbReference>
<reference evidence="3" key="1">
    <citation type="journal article" date="2019" name="Int. J. Syst. Evol. Microbiol.">
        <title>The Global Catalogue of Microorganisms (GCM) 10K type strain sequencing project: providing services to taxonomists for standard genome sequencing and annotation.</title>
        <authorList>
            <consortium name="The Broad Institute Genomics Platform"/>
            <consortium name="The Broad Institute Genome Sequencing Center for Infectious Disease"/>
            <person name="Wu L."/>
            <person name="Ma J."/>
        </authorList>
    </citation>
    <scope>NUCLEOTIDE SEQUENCE [LARGE SCALE GENOMIC DNA]</scope>
    <source>
        <strain evidence="3">CCUG 43117</strain>
    </source>
</reference>
<protein>
    <recommendedName>
        <fullName evidence="1">CYTH domain-containing protein</fullName>
    </recommendedName>
</protein>
<dbReference type="InterPro" id="IPR023577">
    <property type="entry name" value="CYTH_domain"/>
</dbReference>
<dbReference type="EMBL" id="JBHSLU010000017">
    <property type="protein sequence ID" value="MFC5505432.1"/>
    <property type="molecule type" value="Genomic_DNA"/>
</dbReference>
<dbReference type="Gene3D" id="2.40.320.10">
    <property type="entry name" value="Hypothetical Protein Pfu-838710-001"/>
    <property type="match status" value="1"/>
</dbReference>
<comment type="caution">
    <text evidence="2">The sequence shown here is derived from an EMBL/GenBank/DDBJ whole genome shotgun (WGS) entry which is preliminary data.</text>
</comment>
<dbReference type="SMART" id="SM01118">
    <property type="entry name" value="CYTH"/>
    <property type="match status" value="1"/>
</dbReference>
<dbReference type="InterPro" id="IPR033469">
    <property type="entry name" value="CYTH-like_dom_sf"/>
</dbReference>